<organism evidence="6">
    <name type="scientific">Blastobotrys adeninivorans</name>
    <name type="common">Yeast</name>
    <name type="synonym">Arxula adeninivorans</name>
    <dbReference type="NCBI Taxonomy" id="409370"/>
    <lineage>
        <taxon>Eukaryota</taxon>
        <taxon>Fungi</taxon>
        <taxon>Dikarya</taxon>
        <taxon>Ascomycota</taxon>
        <taxon>Saccharomycotina</taxon>
        <taxon>Dipodascomycetes</taxon>
        <taxon>Dipodascales</taxon>
        <taxon>Trichomonascaceae</taxon>
        <taxon>Blastobotrys</taxon>
    </lineage>
</organism>
<keyword evidence="2" id="KW-0813">Transport</keyword>
<evidence type="ECO:0000256" key="2">
    <source>
        <dbReference type="ARBA" id="ARBA00022448"/>
    </source>
</evidence>
<evidence type="ECO:0000256" key="4">
    <source>
        <dbReference type="ARBA" id="ARBA00022927"/>
    </source>
</evidence>
<sequence length="699" mass="77210">MGLALAAYHAARGDLQALASTLQGDWDYFLSNPRAVHSGASIALAFLPESLQDPWYQVFVHKLFHRSNKLTPDGYVEPDVESPPSWPVPEHEEDARTNEICAHIEQKCLALGWKVDSNSNADAIGTDDFLAQAYADWLKARIIRVDAYTGVLQSFDQPPAPLYPWIEGVVDVVAQYRQFYPSTSSAPWFTLQEFVSNSPKDNIVLLLSNSTLETVQRNVDVLAIPYLSYIGDISSLIDWVLEAPTPDLLEPLTHIPNLRRAIITAIYASSSSDHQTIKILSSIASGIDPDETSTEVFDTKDITTLSFHPRDLLNSPITVPSGSNVQLLRELLHCARILHPQVDLSIQQCAKLRLFGTSDLQQELVSKFLANTSSNYAHALRVLSDVKSKQILSKVDTEYVYSALLEGALRASDFSFATDYYLNHSTPREDIVIKTFDHFFDTASNGSKTRGRMKDATSCLDLLSSSSSEPVERRRSLLFAVNELSNFSLNFTAGVPVTPRDIRSYPDPVGLISRVLELNPSLYNSLDRLTDIATSLVHGTNSENLYADEDPVPVRIEALCVQSALIAGDFNSAFQYAMDLSTLQNSSVAWTACFQVGKYISPNWETSRPPHSILLKQLDMLSRTLVICPQDSISTVLSAWKKNELLLDDVSESPTPVVRASDVAFSNNPLENASGAPRKRDQISNLLVSGLGWAIGATK</sequence>
<dbReference type="Pfam" id="PF08314">
    <property type="entry name" value="Sec39"/>
    <property type="match status" value="2"/>
</dbReference>
<evidence type="ECO:0000259" key="5">
    <source>
        <dbReference type="Pfam" id="PF08314"/>
    </source>
</evidence>
<dbReference type="GO" id="GO:0005783">
    <property type="term" value="C:endoplasmic reticulum"/>
    <property type="evidence" value="ECO:0007669"/>
    <property type="project" value="UniProtKB-SubCell"/>
</dbReference>
<name>A0A060SZ49_BLAAD</name>
<keyword evidence="4" id="KW-0653">Protein transport</keyword>
<dbReference type="GO" id="GO:0006890">
    <property type="term" value="P:retrograde vesicle-mediated transport, Golgi to endoplasmic reticulum"/>
    <property type="evidence" value="ECO:0007669"/>
    <property type="project" value="InterPro"/>
</dbReference>
<feature type="domain" description="Sec39" evidence="5">
    <location>
        <begin position="4"/>
        <end position="229"/>
    </location>
</feature>
<dbReference type="InterPro" id="IPR013244">
    <property type="entry name" value="Sec39_domain"/>
</dbReference>
<dbReference type="PANTHER" id="PTHR40787">
    <property type="entry name" value="SECRETED PROTEIN"/>
    <property type="match status" value="1"/>
</dbReference>
<dbReference type="AlphaFoldDB" id="A0A060SZ49"/>
<accession>A0A060SZ49</accession>
<dbReference type="PhylomeDB" id="A0A060SZ49"/>
<reference evidence="6" key="2">
    <citation type="submission" date="2014-06" db="EMBL/GenBank/DDBJ databases">
        <title>The complete genome of Blastobotrys (Arxula) adeninivorans LS3 - a yeast of biotechnological interest.</title>
        <authorList>
            <person name="Kunze G."/>
            <person name="Gaillardin C."/>
            <person name="Czernicka M."/>
            <person name="Durrens P."/>
            <person name="Martin T."/>
            <person name="Boer E."/>
            <person name="Gabaldon T."/>
            <person name="Cruz J."/>
            <person name="Talla E."/>
            <person name="Marck C."/>
            <person name="Goffeau A."/>
            <person name="Barbe V."/>
            <person name="Baret P."/>
            <person name="Baronian K."/>
            <person name="Beier S."/>
            <person name="Bleykasten C."/>
            <person name="Bode R."/>
            <person name="Casaregola S."/>
            <person name="Despons L."/>
            <person name="Fairhead C."/>
            <person name="Giersberg M."/>
            <person name="Gierski P."/>
            <person name="Hahnel U."/>
            <person name="Hartmann A."/>
            <person name="Jankowska D."/>
            <person name="Jubin C."/>
            <person name="Jung P."/>
            <person name="Lafontaine I."/>
            <person name="Leh-Louis V."/>
            <person name="Lemaire M."/>
            <person name="Marcet-Houben M."/>
            <person name="Mascher M."/>
            <person name="Morel G."/>
            <person name="Richard G.-F."/>
            <person name="Riechen J."/>
            <person name="Sacerdot C."/>
            <person name="Sarkar A."/>
            <person name="Savel G."/>
            <person name="Schacherer J."/>
            <person name="Sherman D."/>
            <person name="Straub M.-L."/>
            <person name="Stein N."/>
            <person name="Thierry A."/>
            <person name="Trautwein-Schult A."/>
            <person name="Westhof E."/>
            <person name="Worch S."/>
            <person name="Dujon B."/>
            <person name="Souciet J.-L."/>
            <person name="Wincker P."/>
            <person name="Scholz U."/>
            <person name="Neuveglise N."/>
        </authorList>
    </citation>
    <scope>NUCLEOTIDE SEQUENCE</scope>
    <source>
        <strain evidence="6">LS3</strain>
    </source>
</reference>
<feature type="domain" description="Sec39" evidence="5">
    <location>
        <begin position="258"/>
        <end position="648"/>
    </location>
</feature>
<comment type="subcellular location">
    <subcellularLocation>
        <location evidence="1">Endoplasmic reticulum</location>
    </subcellularLocation>
</comment>
<protein>
    <submittedName>
        <fullName evidence="6">ARAD1C02508p</fullName>
    </submittedName>
</protein>
<evidence type="ECO:0000256" key="3">
    <source>
        <dbReference type="ARBA" id="ARBA00022824"/>
    </source>
</evidence>
<proteinExistence type="predicted"/>
<keyword evidence="3" id="KW-0256">Endoplasmic reticulum</keyword>
<dbReference type="PANTHER" id="PTHR40787:SF3">
    <property type="entry name" value="PROTEIN TRANSPORT PROTEIN SEC39"/>
    <property type="match status" value="1"/>
</dbReference>
<dbReference type="EMBL" id="HG937693">
    <property type="protein sequence ID" value="CDP34003.1"/>
    <property type="molecule type" value="Genomic_DNA"/>
</dbReference>
<reference evidence="6" key="1">
    <citation type="submission" date="2014-02" db="EMBL/GenBank/DDBJ databases">
        <authorList>
            <person name="Genoscope - CEA"/>
        </authorList>
    </citation>
    <scope>NUCLEOTIDE SEQUENCE</scope>
    <source>
        <strain evidence="6">LS3</strain>
    </source>
</reference>
<dbReference type="GO" id="GO:0015031">
    <property type="term" value="P:protein transport"/>
    <property type="evidence" value="ECO:0007669"/>
    <property type="project" value="UniProtKB-KW"/>
</dbReference>
<gene>
    <name evidence="6" type="ORF">GNLVRS02_ARAD1C02508g</name>
</gene>
<evidence type="ECO:0000256" key="1">
    <source>
        <dbReference type="ARBA" id="ARBA00004240"/>
    </source>
</evidence>
<evidence type="ECO:0000313" key="6">
    <source>
        <dbReference type="EMBL" id="CDP34003.1"/>
    </source>
</evidence>